<dbReference type="EC" id="5.3.3.18" evidence="2"/>
<dbReference type="Gene3D" id="3.90.226.10">
    <property type="entry name" value="2-enoyl-CoA Hydratase, Chain A, domain 1"/>
    <property type="match status" value="1"/>
</dbReference>
<name>A0A231GZB3_9NOCA</name>
<dbReference type="InterPro" id="IPR029045">
    <property type="entry name" value="ClpP/crotonase-like_dom_sf"/>
</dbReference>
<dbReference type="SUPFAM" id="SSF52096">
    <property type="entry name" value="ClpP/crotonase"/>
    <property type="match status" value="1"/>
</dbReference>
<proteinExistence type="inferred from homology"/>
<sequence length="289" mass="31020">MSVNAEAATVEGNPVLIEQRGEIAIVRLHRPDRLNAFTDEMCEHIIAAFDETDADDTIRAVVLTGSGRAFCAGADLAAGGDTFVLGDDPDTGGAPADQGGRVTLRIYRSLKPVIAAINGPAAGVGVTMTLPADIRIASDTAKFGFVFTRRGLVPEACSTWFLPRIVGISTALEWTLNGRMVSAKHALDSGLVRELVRAEEVLDRAIELARDLVAGTAPVSVALTRQLIWRMLGADNPEIAHRAESQAIYVRGVSDDVREGVESFLVKRDPQFPDRVSGDLPGMFDFLPR</sequence>
<evidence type="ECO:0000256" key="1">
    <source>
        <dbReference type="ARBA" id="ARBA00005254"/>
    </source>
</evidence>
<comment type="similarity">
    <text evidence="1">Belongs to the enoyl-CoA hydratase/isomerase family.</text>
</comment>
<dbReference type="NCBIfam" id="NF006109">
    <property type="entry name" value="PRK08260.1"/>
    <property type="match status" value="1"/>
</dbReference>
<dbReference type="RefSeq" id="WP_094027236.1">
    <property type="nucleotide sequence ID" value="NZ_NGAF01000016.1"/>
</dbReference>
<evidence type="ECO:0000313" key="2">
    <source>
        <dbReference type="EMBL" id="OXR41912.1"/>
    </source>
</evidence>
<keyword evidence="3" id="KW-1185">Reference proteome</keyword>
<dbReference type="EMBL" id="NGAF01000016">
    <property type="protein sequence ID" value="OXR41912.1"/>
    <property type="molecule type" value="Genomic_DNA"/>
</dbReference>
<dbReference type="InterPro" id="IPR001753">
    <property type="entry name" value="Enoyl-CoA_hydra/iso"/>
</dbReference>
<comment type="caution">
    <text evidence="2">The sequence shown here is derived from an EMBL/GenBank/DDBJ whole genome shotgun (WGS) entry which is preliminary data.</text>
</comment>
<protein>
    <submittedName>
        <fullName evidence="2">1,2-epoxyphenylacetyl-CoA isomerase</fullName>
        <ecNumber evidence="2">5.3.3.18</ecNumber>
    </submittedName>
</protein>
<dbReference type="InterPro" id="IPR051053">
    <property type="entry name" value="ECH/Chromodomain_protein"/>
</dbReference>
<dbReference type="GO" id="GO:0016853">
    <property type="term" value="F:isomerase activity"/>
    <property type="evidence" value="ECO:0007669"/>
    <property type="project" value="UniProtKB-KW"/>
</dbReference>
<dbReference type="CDD" id="cd06558">
    <property type="entry name" value="crotonase-like"/>
    <property type="match status" value="1"/>
</dbReference>
<keyword evidence="2" id="KW-0413">Isomerase</keyword>
<dbReference type="Pfam" id="PF00378">
    <property type="entry name" value="ECH_1"/>
    <property type="match status" value="1"/>
</dbReference>
<dbReference type="AlphaFoldDB" id="A0A231GZB3"/>
<accession>A0A231GZB3</accession>
<dbReference type="PANTHER" id="PTHR43684">
    <property type="match status" value="1"/>
</dbReference>
<reference evidence="2 3" key="1">
    <citation type="submission" date="2017-07" db="EMBL/GenBank/DDBJ databases">
        <title>First draft Genome Sequence of Nocardia cerradoensis isolated from human infection.</title>
        <authorList>
            <person name="Carrasco G."/>
        </authorList>
    </citation>
    <scope>NUCLEOTIDE SEQUENCE [LARGE SCALE GENOMIC DNA]</scope>
    <source>
        <strain evidence="2 3">CNM20130759</strain>
    </source>
</reference>
<dbReference type="PANTHER" id="PTHR43684:SF4">
    <property type="entry name" value="ENOYL-COA HYDRATASE_ISOMERASE FAMILY PROTEIN (AFU_ORTHOLOGUE AFUA_1G01890)"/>
    <property type="match status" value="1"/>
</dbReference>
<gene>
    <name evidence="2" type="primary">paaG_4</name>
    <name evidence="2" type="ORF">B7C42_05896</name>
</gene>
<organism evidence="2 3">
    <name type="scientific">Nocardia cerradoensis</name>
    <dbReference type="NCBI Taxonomy" id="85688"/>
    <lineage>
        <taxon>Bacteria</taxon>
        <taxon>Bacillati</taxon>
        <taxon>Actinomycetota</taxon>
        <taxon>Actinomycetes</taxon>
        <taxon>Mycobacteriales</taxon>
        <taxon>Nocardiaceae</taxon>
        <taxon>Nocardia</taxon>
    </lineage>
</organism>
<evidence type="ECO:0000313" key="3">
    <source>
        <dbReference type="Proteomes" id="UP000215506"/>
    </source>
</evidence>
<dbReference type="Proteomes" id="UP000215506">
    <property type="component" value="Unassembled WGS sequence"/>
</dbReference>